<feature type="signal peptide" evidence="5">
    <location>
        <begin position="1"/>
        <end position="33"/>
    </location>
</feature>
<feature type="compositionally biased region" description="Acidic residues" evidence="4">
    <location>
        <begin position="45"/>
        <end position="54"/>
    </location>
</feature>
<evidence type="ECO:0000313" key="8">
    <source>
        <dbReference type="Proteomes" id="UP001141619"/>
    </source>
</evidence>
<dbReference type="Gene3D" id="2.40.160.50">
    <property type="entry name" value="membrane protein fhac: a member of the omp85/tpsb transporter family"/>
    <property type="match status" value="1"/>
</dbReference>
<proteinExistence type="predicted"/>
<feature type="domain" description="Bacterial surface antigen (D15)" evidence="6">
    <location>
        <begin position="362"/>
        <end position="654"/>
    </location>
</feature>
<dbReference type="EMBL" id="JANWOI010000001">
    <property type="protein sequence ID" value="MDA5192413.1"/>
    <property type="molecule type" value="Genomic_DNA"/>
</dbReference>
<evidence type="ECO:0000313" key="7">
    <source>
        <dbReference type="EMBL" id="MDA5192413.1"/>
    </source>
</evidence>
<comment type="subcellular location">
    <subcellularLocation>
        <location evidence="1">Membrane</location>
    </subcellularLocation>
</comment>
<evidence type="ECO:0000256" key="4">
    <source>
        <dbReference type="SAM" id="MobiDB-lite"/>
    </source>
</evidence>
<name>A0A9X3TVD8_9PROT</name>
<dbReference type="Proteomes" id="UP001141619">
    <property type="component" value="Unassembled WGS sequence"/>
</dbReference>
<organism evidence="7 8">
    <name type="scientific">Govanella unica</name>
    <dbReference type="NCBI Taxonomy" id="2975056"/>
    <lineage>
        <taxon>Bacteria</taxon>
        <taxon>Pseudomonadati</taxon>
        <taxon>Pseudomonadota</taxon>
        <taxon>Alphaproteobacteria</taxon>
        <taxon>Emcibacterales</taxon>
        <taxon>Govanellaceae</taxon>
        <taxon>Govanella</taxon>
    </lineage>
</organism>
<dbReference type="PANTHER" id="PTHR12815">
    <property type="entry name" value="SORTING AND ASSEMBLY MACHINERY SAMM50 PROTEIN FAMILY MEMBER"/>
    <property type="match status" value="1"/>
</dbReference>
<feature type="region of interest" description="Disordered" evidence="4">
    <location>
        <begin position="37"/>
        <end position="80"/>
    </location>
</feature>
<keyword evidence="3" id="KW-0472">Membrane</keyword>
<feature type="compositionally biased region" description="Low complexity" evidence="4">
    <location>
        <begin position="57"/>
        <end position="68"/>
    </location>
</feature>
<evidence type="ECO:0000256" key="5">
    <source>
        <dbReference type="SAM" id="SignalP"/>
    </source>
</evidence>
<accession>A0A9X3TVD8</accession>
<reference evidence="7" key="2">
    <citation type="journal article" date="2023" name="Syst. Appl. Microbiol.">
        <title>Govania unica gen. nov., sp. nov., a rare biosphere bacterium that represents a novel family in the class Alphaproteobacteria.</title>
        <authorList>
            <person name="Vandamme P."/>
            <person name="Peeters C."/>
            <person name="Hettiarachchi A."/>
            <person name="Cnockaert M."/>
            <person name="Carlier A."/>
        </authorList>
    </citation>
    <scope>NUCLEOTIDE SEQUENCE</scope>
    <source>
        <strain evidence="7">LMG 31809</strain>
    </source>
</reference>
<dbReference type="InterPro" id="IPR039910">
    <property type="entry name" value="D15-like"/>
</dbReference>
<dbReference type="InterPro" id="IPR000184">
    <property type="entry name" value="Bac_surfAg_D15"/>
</dbReference>
<dbReference type="AlphaFoldDB" id="A0A9X3TVD8"/>
<keyword evidence="8" id="KW-1185">Reference proteome</keyword>
<protein>
    <submittedName>
        <fullName evidence="7">Autotransporter assembly complex protein TamA</fullName>
    </submittedName>
</protein>
<gene>
    <name evidence="7" type="ORF">NYP16_00370</name>
</gene>
<dbReference type="Pfam" id="PF01103">
    <property type="entry name" value="Omp85"/>
    <property type="match status" value="1"/>
</dbReference>
<keyword evidence="2" id="KW-0812">Transmembrane</keyword>
<reference evidence="7" key="1">
    <citation type="submission" date="2022-08" db="EMBL/GenBank/DDBJ databases">
        <authorList>
            <person name="Vandamme P."/>
            <person name="Hettiarachchi A."/>
            <person name="Peeters C."/>
            <person name="Cnockaert M."/>
            <person name="Carlier A."/>
        </authorList>
    </citation>
    <scope>NUCLEOTIDE SEQUENCE</scope>
    <source>
        <strain evidence="7">LMG 31809</strain>
    </source>
</reference>
<dbReference type="Gene3D" id="3.10.20.310">
    <property type="entry name" value="membrane protein fhac"/>
    <property type="match status" value="1"/>
</dbReference>
<dbReference type="RefSeq" id="WP_274942121.1">
    <property type="nucleotide sequence ID" value="NZ_JANWOI010000001.1"/>
</dbReference>
<keyword evidence="5" id="KW-0732">Signal</keyword>
<evidence type="ECO:0000256" key="1">
    <source>
        <dbReference type="ARBA" id="ARBA00004370"/>
    </source>
</evidence>
<evidence type="ECO:0000256" key="2">
    <source>
        <dbReference type="ARBA" id="ARBA00022452"/>
    </source>
</evidence>
<evidence type="ECO:0000259" key="6">
    <source>
        <dbReference type="Pfam" id="PF01103"/>
    </source>
</evidence>
<feature type="chain" id="PRO_5040948029" evidence="5">
    <location>
        <begin position="34"/>
        <end position="654"/>
    </location>
</feature>
<dbReference type="PANTHER" id="PTHR12815:SF42">
    <property type="entry name" value="BACTERIAL SURFACE ANTIGEN (D15) DOMAIN-CONTAINING PROTEIN"/>
    <property type="match status" value="1"/>
</dbReference>
<dbReference type="GO" id="GO:0019867">
    <property type="term" value="C:outer membrane"/>
    <property type="evidence" value="ECO:0007669"/>
    <property type="project" value="InterPro"/>
</dbReference>
<comment type="caution">
    <text evidence="7">The sequence shown here is derived from an EMBL/GenBank/DDBJ whole genome shotgun (WGS) entry which is preliminary data.</text>
</comment>
<sequence>MTSARGRGRKAVFGSACLGVLLSFGVLPMPVFAQTIEDKQSLPPTDDDLLDDGGSDAGTDSAPTPAQKPKAKSPEAKPKTARGVPYSFAIDGLKDSEGTELFQEISLLRKNRGKPARAQAELRSWIQRDITSLTEILRSQGYYGSRISYLMDRRKSPLAVTLRVTEGPRYKITAFKVDLLGMPETAMAKSEAATIHQSFDRRLPKVGDPAQSARVVEAEQRILLRLPQIGYPRAAVKDQDIVVDHALQSMDVTLKVTPGPRTCFGEPEFSGAPNVEHRYLGRLAPWKFGDVYDSRVVDEFRLELSKTLLFSGISTAVGTPDRLGCAPILVNLSEDKPRSYGFGATYGSSDGFGVNAFWEHRNFAGAGEKFRVEGKAVEIEQSVTALYEVPGFQRRNQWLLFGGGFERQSTDAYKSYNIISSVAVKRKLAKVWTVQVGPSLEFSSINDGFTQRNYYLLGAQGVVAYDSTNDIFDPRRGQKLSLSLRPYVGEESGLLNFNIVELAGSSYWAFDRRNRYLLAGRFKLGSITGESLERIPANKRFYAGGGASVRGYAYQAAGPVDVLNMPMGGRSLMEGSVEFRARVTDNIGVVPFLDVGTVGNSVLPDFSDKLFWGAGIGLRYYTSFAPVRVDFAVPLNRRPSDSRYQIYISLGQSF</sequence>
<evidence type="ECO:0000256" key="3">
    <source>
        <dbReference type="ARBA" id="ARBA00023136"/>
    </source>
</evidence>
<keyword evidence="2" id="KW-1134">Transmembrane beta strand</keyword>